<dbReference type="InterPro" id="IPR017953">
    <property type="entry name" value="Carbohydrate_kinase_pred_CS"/>
</dbReference>
<dbReference type="PROSITE" id="PS01050">
    <property type="entry name" value="YJEF_C_2"/>
    <property type="match status" value="1"/>
</dbReference>
<dbReference type="Gene3D" id="3.40.1190.20">
    <property type="match status" value="1"/>
</dbReference>
<comment type="caution">
    <text evidence="18">Lacks conserved residue(s) required for the propagation of feature annotation.</text>
</comment>
<comment type="catalytic activity">
    <reaction evidence="15 17 19">
        <text>(6S)-NADHX + ADP = AMP + phosphate + NADH + H(+)</text>
        <dbReference type="Rhea" id="RHEA:32223"/>
        <dbReference type="ChEBI" id="CHEBI:15378"/>
        <dbReference type="ChEBI" id="CHEBI:43474"/>
        <dbReference type="ChEBI" id="CHEBI:57945"/>
        <dbReference type="ChEBI" id="CHEBI:64074"/>
        <dbReference type="ChEBI" id="CHEBI:456215"/>
        <dbReference type="ChEBI" id="CHEBI:456216"/>
        <dbReference type="EC" id="4.2.1.136"/>
    </reaction>
</comment>
<evidence type="ECO:0000256" key="14">
    <source>
        <dbReference type="ARBA" id="ARBA00025153"/>
    </source>
</evidence>
<feature type="binding site" evidence="17">
    <location>
        <begin position="392"/>
        <end position="396"/>
    </location>
    <ligand>
        <name>AMP</name>
        <dbReference type="ChEBI" id="CHEBI:456215"/>
    </ligand>
</feature>
<feature type="binding site" evidence="18">
    <location>
        <position position="154"/>
    </location>
    <ligand>
        <name>(6S)-NADPHX</name>
        <dbReference type="ChEBI" id="CHEBI:64076"/>
    </ligand>
</feature>
<comment type="catalytic activity">
    <reaction evidence="1 18 19">
        <text>(6R)-NADHX = (6S)-NADHX</text>
        <dbReference type="Rhea" id="RHEA:32215"/>
        <dbReference type="ChEBI" id="CHEBI:64074"/>
        <dbReference type="ChEBI" id="CHEBI:64075"/>
        <dbReference type="EC" id="5.1.99.6"/>
    </reaction>
</comment>
<comment type="subunit">
    <text evidence="17">Homotetramer.</text>
</comment>
<evidence type="ECO:0000256" key="15">
    <source>
        <dbReference type="ARBA" id="ARBA00048238"/>
    </source>
</evidence>
<dbReference type="SUPFAM" id="SSF64153">
    <property type="entry name" value="YjeF N-terminal domain-like"/>
    <property type="match status" value="1"/>
</dbReference>
<feature type="binding site" evidence="18">
    <location>
        <position position="121"/>
    </location>
    <ligand>
        <name>K(+)</name>
        <dbReference type="ChEBI" id="CHEBI:29103"/>
    </ligand>
</feature>
<evidence type="ECO:0000256" key="18">
    <source>
        <dbReference type="HAMAP-Rule" id="MF_01966"/>
    </source>
</evidence>
<keyword evidence="6 17" id="KW-0547">Nucleotide-binding</keyword>
<keyword evidence="5 18" id="KW-0479">Metal-binding</keyword>
<feature type="domain" description="YjeF N-terminal" evidence="21">
    <location>
        <begin position="9"/>
        <end position="211"/>
    </location>
</feature>
<dbReference type="EC" id="4.2.1.136" evidence="19"/>
<dbReference type="SUPFAM" id="SSF53613">
    <property type="entry name" value="Ribokinase-like"/>
    <property type="match status" value="1"/>
</dbReference>
<evidence type="ECO:0000256" key="16">
    <source>
        <dbReference type="ARBA" id="ARBA00049209"/>
    </source>
</evidence>
<dbReference type="GO" id="GO:0046872">
    <property type="term" value="F:metal ion binding"/>
    <property type="evidence" value="ECO:0007669"/>
    <property type="project" value="UniProtKB-UniRule"/>
</dbReference>
<keyword evidence="9 18" id="KW-0630">Potassium</keyword>
<comment type="function">
    <text evidence="18">Catalyzes the epimerization of the S- and R-forms of NAD(P)HX, a damaged form of NAD(P)H that is a result of enzymatic or heat-dependent hydration. This is a prerequisite for the S-specific NAD(P)H-hydrate dehydratase to allow the repair of both epimers of NAD(P)HX.</text>
</comment>
<dbReference type="PANTHER" id="PTHR12592">
    <property type="entry name" value="ATP-DEPENDENT (S)-NAD(P)H-HYDRATE DEHYDRATASE FAMILY MEMBER"/>
    <property type="match status" value="1"/>
</dbReference>
<protein>
    <recommendedName>
        <fullName evidence="19">Bifunctional NAD(P)H-hydrate repair enzyme</fullName>
    </recommendedName>
    <alternativeName>
        <fullName evidence="19">Nicotinamide nucleotide repair protein</fullName>
    </alternativeName>
    <domain>
        <recommendedName>
            <fullName evidence="19">ADP-dependent (S)-NAD(P)H-hydrate dehydratase</fullName>
            <ecNumber evidence="19">4.2.1.136</ecNumber>
        </recommendedName>
        <alternativeName>
            <fullName evidence="19">ADP-dependent NAD(P)HX dehydratase</fullName>
        </alternativeName>
    </domain>
    <domain>
        <recommendedName>
            <fullName evidence="19">NAD(P)H-hydrate epimerase</fullName>
            <ecNumber evidence="19">5.1.99.6</ecNumber>
        </recommendedName>
    </domain>
</protein>
<evidence type="ECO:0000256" key="7">
    <source>
        <dbReference type="ARBA" id="ARBA00022840"/>
    </source>
</evidence>
<dbReference type="Proteomes" id="UP000637695">
    <property type="component" value="Unassembled WGS sequence"/>
</dbReference>
<keyword evidence="8 17" id="KW-0521">NADP</keyword>
<gene>
    <name evidence="22" type="primary">nnr</name>
    <name evidence="17" type="synonym">nnrD</name>
    <name evidence="18" type="synonym">nnrE</name>
    <name evidence="22" type="ORF">GCM10010885_11570</name>
</gene>
<dbReference type="GO" id="GO:0005524">
    <property type="term" value="F:ATP binding"/>
    <property type="evidence" value="ECO:0007669"/>
    <property type="project" value="UniProtKB-UniRule"/>
</dbReference>
<comment type="function">
    <text evidence="17">Catalyzes the dehydration of the S-form of NAD(P)HX at the expense of ADP, which is converted to AMP. Together with NAD(P)HX epimerase, which catalyzes the epimerization of the S- and R-forms, the enzyme allows the repair of both epimers of NAD(P)HX, a damaged form of NAD(P)H that is a result of enzymatic or heat-dependent hydration.</text>
</comment>
<comment type="catalytic activity">
    <reaction evidence="2 18 19">
        <text>(6R)-NADPHX = (6S)-NADPHX</text>
        <dbReference type="Rhea" id="RHEA:32227"/>
        <dbReference type="ChEBI" id="CHEBI:64076"/>
        <dbReference type="ChEBI" id="CHEBI:64077"/>
        <dbReference type="EC" id="5.1.99.6"/>
    </reaction>
</comment>
<dbReference type="InterPro" id="IPR000631">
    <property type="entry name" value="CARKD"/>
</dbReference>
<feature type="binding site" evidence="17">
    <location>
        <position position="355"/>
    </location>
    <ligand>
        <name>(6S)-NADPHX</name>
        <dbReference type="ChEBI" id="CHEBI:64076"/>
    </ligand>
</feature>
<evidence type="ECO:0000256" key="10">
    <source>
        <dbReference type="ARBA" id="ARBA00023027"/>
    </source>
</evidence>
<comment type="cofactor">
    <cofactor evidence="18 19">
        <name>K(+)</name>
        <dbReference type="ChEBI" id="CHEBI:29103"/>
    </cofactor>
    <text evidence="18 19">Binds 1 potassium ion per subunit.</text>
</comment>
<comment type="cofactor">
    <cofactor evidence="17">
        <name>Mg(2+)</name>
        <dbReference type="ChEBI" id="CHEBI:18420"/>
    </cofactor>
</comment>
<dbReference type="Pfam" id="PF03853">
    <property type="entry name" value="YjeF_N"/>
    <property type="match status" value="1"/>
</dbReference>
<evidence type="ECO:0000256" key="1">
    <source>
        <dbReference type="ARBA" id="ARBA00000013"/>
    </source>
</evidence>
<feature type="binding site" evidence="17">
    <location>
        <position position="310"/>
    </location>
    <ligand>
        <name>(6S)-NADPHX</name>
        <dbReference type="ChEBI" id="CHEBI:64076"/>
    </ligand>
</feature>
<keyword evidence="7 17" id="KW-0067">ATP-binding</keyword>
<dbReference type="CDD" id="cd01171">
    <property type="entry name" value="YXKO-related"/>
    <property type="match status" value="1"/>
</dbReference>
<evidence type="ECO:0000256" key="13">
    <source>
        <dbReference type="ARBA" id="ARBA00023268"/>
    </source>
</evidence>
<evidence type="ECO:0000256" key="2">
    <source>
        <dbReference type="ARBA" id="ARBA00000909"/>
    </source>
</evidence>
<name>A0A917K9E2_9BACL</name>
<comment type="similarity">
    <text evidence="3 19">In the N-terminal section; belongs to the NnrE/AIBP family.</text>
</comment>
<feature type="binding site" evidence="18">
    <location>
        <begin position="55"/>
        <end position="59"/>
    </location>
    <ligand>
        <name>(6S)-NADPHX</name>
        <dbReference type="ChEBI" id="CHEBI:64076"/>
    </ligand>
</feature>
<evidence type="ECO:0000256" key="5">
    <source>
        <dbReference type="ARBA" id="ARBA00022723"/>
    </source>
</evidence>
<dbReference type="GO" id="GO:0052855">
    <property type="term" value="F:ADP-dependent NAD(P)H-hydrate dehydratase activity"/>
    <property type="evidence" value="ECO:0007669"/>
    <property type="project" value="UniProtKB-UniRule"/>
</dbReference>
<dbReference type="Gene3D" id="3.40.50.10260">
    <property type="entry name" value="YjeF N-terminal domain"/>
    <property type="match status" value="1"/>
</dbReference>
<dbReference type="PANTHER" id="PTHR12592:SF0">
    <property type="entry name" value="ATP-DEPENDENT (S)-NAD(P)H-HYDRATE DEHYDRATASE"/>
    <property type="match status" value="1"/>
</dbReference>
<dbReference type="InterPro" id="IPR029056">
    <property type="entry name" value="Ribokinase-like"/>
</dbReference>
<evidence type="ECO:0000313" key="23">
    <source>
        <dbReference type="Proteomes" id="UP000637695"/>
    </source>
</evidence>
<reference evidence="22" key="2">
    <citation type="submission" date="2020-09" db="EMBL/GenBank/DDBJ databases">
        <authorList>
            <person name="Sun Q."/>
            <person name="Ohkuma M."/>
        </authorList>
    </citation>
    <scope>NUCLEOTIDE SEQUENCE</scope>
    <source>
        <strain evidence="22">JCM 18487</strain>
    </source>
</reference>
<comment type="similarity">
    <text evidence="4 19">In the C-terminal section; belongs to the NnrD/CARKD family.</text>
</comment>
<reference evidence="22" key="1">
    <citation type="journal article" date="2014" name="Int. J. Syst. Evol. Microbiol.">
        <title>Complete genome sequence of Corynebacterium casei LMG S-19264T (=DSM 44701T), isolated from a smear-ripened cheese.</title>
        <authorList>
            <consortium name="US DOE Joint Genome Institute (JGI-PGF)"/>
            <person name="Walter F."/>
            <person name="Albersmeier A."/>
            <person name="Kalinowski J."/>
            <person name="Ruckert C."/>
        </authorList>
    </citation>
    <scope>NUCLEOTIDE SEQUENCE</scope>
    <source>
        <strain evidence="22">JCM 18487</strain>
    </source>
</reference>
<keyword evidence="23" id="KW-1185">Reference proteome</keyword>
<dbReference type="InterPro" id="IPR004443">
    <property type="entry name" value="YjeF_N_dom"/>
</dbReference>
<keyword evidence="11 18" id="KW-0413">Isomerase</keyword>
<organism evidence="22 23">
    <name type="scientific">Alicyclobacillus cellulosilyticus</name>
    <dbReference type="NCBI Taxonomy" id="1003997"/>
    <lineage>
        <taxon>Bacteria</taxon>
        <taxon>Bacillati</taxon>
        <taxon>Bacillota</taxon>
        <taxon>Bacilli</taxon>
        <taxon>Bacillales</taxon>
        <taxon>Alicyclobacillaceae</taxon>
        <taxon>Alicyclobacillus</taxon>
    </lineage>
</organism>
<evidence type="ECO:0000256" key="3">
    <source>
        <dbReference type="ARBA" id="ARBA00006001"/>
    </source>
</evidence>
<dbReference type="NCBIfam" id="TIGR00197">
    <property type="entry name" value="yjeF_nterm"/>
    <property type="match status" value="1"/>
</dbReference>
<dbReference type="Pfam" id="PF01256">
    <property type="entry name" value="Carb_kinase"/>
    <property type="match status" value="1"/>
</dbReference>
<evidence type="ECO:0000256" key="9">
    <source>
        <dbReference type="ARBA" id="ARBA00022958"/>
    </source>
</evidence>
<comment type="similarity">
    <text evidence="18">Belongs to the NnrE/AIBP family.</text>
</comment>
<dbReference type="EMBL" id="BMOY01000014">
    <property type="protein sequence ID" value="GGJ03999.1"/>
    <property type="molecule type" value="Genomic_DNA"/>
</dbReference>
<dbReference type="AlphaFoldDB" id="A0A917K9E2"/>
<keyword evidence="13" id="KW-0511">Multifunctional enzyme</keyword>
<evidence type="ECO:0000256" key="6">
    <source>
        <dbReference type="ARBA" id="ARBA00022741"/>
    </source>
</evidence>
<evidence type="ECO:0000313" key="22">
    <source>
        <dbReference type="EMBL" id="GGJ03999.1"/>
    </source>
</evidence>
<dbReference type="GO" id="GO:0052856">
    <property type="term" value="F:NAD(P)HX epimerase activity"/>
    <property type="evidence" value="ECO:0007669"/>
    <property type="project" value="UniProtKB-UniRule"/>
</dbReference>
<feature type="binding site" evidence="17">
    <location>
        <position position="251"/>
    </location>
    <ligand>
        <name>(6S)-NADPHX</name>
        <dbReference type="ChEBI" id="CHEBI:64076"/>
    </ligand>
</feature>
<dbReference type="RefSeq" id="WP_188881724.1">
    <property type="nucleotide sequence ID" value="NZ_BMOY01000014.1"/>
</dbReference>
<sequence length="488" mass="50236">MVLVTSEQMQALDRRAMEVQRIPGLVLMELAGKAVAEVVWARRPRRVVVLCGKGNNGGDGWVAARWLAHLGVPQVRVLTLADPADLRGDAAQAARIAMASGIAYEVWQPGVRLPDADVYVDGLLGTGASRPLAGDLAALVEAVNACSPWTVAIDVPSGIDASTGEVRGTAVRAQVTVCMAAQKLGTAVWPGCEYAGEVRVADIGISVPDAPEYARLTTPAWVARVLPPRTPASHKGTFGKVGIAVGEMAGAALLAGTGAARSGAGYVVLGVPGERLVAPYEFIQRPLCADHPHTLADVLADCQALVLGPGWGRRTADWAVVVNRAPQPAVIDADALPLWQPAAGAGAGPRVLTPHPKECARLLGWPMADVQARRLAAAQTLARAAQAVVVLKGYRTIVAAPDGRIRVNPTGDASLATAGSGDVLAGVIGGLLAQGLDPFDAAAAGVYLHGLAGELAGRRLTMAATMASDVVQHLPQAIAAVCQQPPGE</sequence>
<dbReference type="InterPro" id="IPR030677">
    <property type="entry name" value="Nnr"/>
</dbReference>
<accession>A0A917K9E2</accession>
<feature type="binding site" evidence="18">
    <location>
        <position position="157"/>
    </location>
    <ligand>
        <name>K(+)</name>
        <dbReference type="ChEBI" id="CHEBI:29103"/>
    </ligand>
</feature>
<evidence type="ECO:0000256" key="12">
    <source>
        <dbReference type="ARBA" id="ARBA00023239"/>
    </source>
</evidence>
<feature type="binding site" evidence="18">
    <location>
        <begin position="125"/>
        <end position="131"/>
    </location>
    <ligand>
        <name>(6S)-NADPHX</name>
        <dbReference type="ChEBI" id="CHEBI:64076"/>
    </ligand>
</feature>
<evidence type="ECO:0000256" key="11">
    <source>
        <dbReference type="ARBA" id="ARBA00023235"/>
    </source>
</evidence>
<evidence type="ECO:0000259" key="20">
    <source>
        <dbReference type="PROSITE" id="PS51383"/>
    </source>
</evidence>
<dbReference type="PROSITE" id="PS51383">
    <property type="entry name" value="YJEF_C_3"/>
    <property type="match status" value="1"/>
</dbReference>
<comment type="caution">
    <text evidence="22">The sequence shown here is derived from an EMBL/GenBank/DDBJ whole genome shotgun (WGS) entry which is preliminary data.</text>
</comment>
<keyword evidence="12 17" id="KW-0456">Lyase</keyword>
<proteinExistence type="inferred from homology"/>
<dbReference type="InterPro" id="IPR036652">
    <property type="entry name" value="YjeF_N_dom_sf"/>
</dbReference>
<comment type="function">
    <text evidence="14 19">Bifunctional enzyme that catalyzes the epimerization of the S- and R-forms of NAD(P)HX and the dehydration of the S-form of NAD(P)HX at the expense of ADP, which is converted to AMP. This allows the repair of both epimers of NAD(P)HX, a damaged form of NAD(P)H that is a result of enzymatic or heat-dependent hydration.</text>
</comment>
<evidence type="ECO:0000259" key="21">
    <source>
        <dbReference type="PROSITE" id="PS51385"/>
    </source>
</evidence>
<evidence type="ECO:0000256" key="8">
    <source>
        <dbReference type="ARBA" id="ARBA00022857"/>
    </source>
</evidence>
<feature type="domain" description="YjeF C-terminal" evidence="20">
    <location>
        <begin position="218"/>
        <end position="481"/>
    </location>
</feature>
<feature type="binding site" evidence="18">
    <location>
        <position position="56"/>
    </location>
    <ligand>
        <name>K(+)</name>
        <dbReference type="ChEBI" id="CHEBI:29103"/>
    </ligand>
</feature>
<dbReference type="HAMAP" id="MF_01965">
    <property type="entry name" value="NADHX_dehydratase"/>
    <property type="match status" value="1"/>
</dbReference>
<dbReference type="GO" id="GO:0110051">
    <property type="term" value="P:metabolite repair"/>
    <property type="evidence" value="ECO:0007669"/>
    <property type="project" value="TreeGrafter"/>
</dbReference>
<comment type="similarity">
    <text evidence="17">Belongs to the NnrD/CARKD family.</text>
</comment>
<dbReference type="NCBIfam" id="TIGR00196">
    <property type="entry name" value="yjeF_cterm"/>
    <property type="match status" value="1"/>
</dbReference>
<dbReference type="HAMAP" id="MF_01966">
    <property type="entry name" value="NADHX_epimerase"/>
    <property type="match status" value="1"/>
</dbReference>
<evidence type="ECO:0000256" key="17">
    <source>
        <dbReference type="HAMAP-Rule" id="MF_01965"/>
    </source>
</evidence>
<dbReference type="PIRSF" id="PIRSF017184">
    <property type="entry name" value="Nnr"/>
    <property type="match status" value="1"/>
</dbReference>
<dbReference type="PROSITE" id="PS51385">
    <property type="entry name" value="YJEF_N"/>
    <property type="match status" value="1"/>
</dbReference>
<feature type="binding site" evidence="17">
    <location>
        <position position="421"/>
    </location>
    <ligand>
        <name>AMP</name>
        <dbReference type="ChEBI" id="CHEBI:456215"/>
    </ligand>
</feature>
<evidence type="ECO:0000256" key="4">
    <source>
        <dbReference type="ARBA" id="ARBA00009524"/>
    </source>
</evidence>
<dbReference type="EC" id="5.1.99.6" evidence="19"/>
<feature type="binding site" evidence="17">
    <location>
        <position position="422"/>
    </location>
    <ligand>
        <name>(6S)-NADPHX</name>
        <dbReference type="ChEBI" id="CHEBI:64076"/>
    </ligand>
</feature>
<dbReference type="GO" id="GO:0046496">
    <property type="term" value="P:nicotinamide nucleotide metabolic process"/>
    <property type="evidence" value="ECO:0007669"/>
    <property type="project" value="UniProtKB-UniRule"/>
</dbReference>
<keyword evidence="10 17" id="KW-0520">NAD</keyword>
<evidence type="ECO:0000256" key="19">
    <source>
        <dbReference type="PIRNR" id="PIRNR017184"/>
    </source>
</evidence>
<comment type="catalytic activity">
    <reaction evidence="16 17 19">
        <text>(6S)-NADPHX + ADP = AMP + phosphate + NADPH + H(+)</text>
        <dbReference type="Rhea" id="RHEA:32235"/>
        <dbReference type="ChEBI" id="CHEBI:15378"/>
        <dbReference type="ChEBI" id="CHEBI:43474"/>
        <dbReference type="ChEBI" id="CHEBI:57783"/>
        <dbReference type="ChEBI" id="CHEBI:64076"/>
        <dbReference type="ChEBI" id="CHEBI:456215"/>
        <dbReference type="ChEBI" id="CHEBI:456216"/>
        <dbReference type="EC" id="4.2.1.136"/>
    </reaction>
</comment>